<comment type="caution">
    <text evidence="1">The sequence shown here is derived from an EMBL/GenBank/DDBJ whole genome shotgun (WGS) entry which is preliminary data.</text>
</comment>
<name>A0ACA9KID7_9GLOM</name>
<dbReference type="EMBL" id="CAJVPW010001089">
    <property type="protein sequence ID" value="CAG8475077.1"/>
    <property type="molecule type" value="Genomic_DNA"/>
</dbReference>
<accession>A0ACA9KID7</accession>
<sequence length="602" mass="68683">MTDIHRILPANWEILYLGHCSNWEGSSGEPLSDQNHGRSIYQLFKSNRPYCTHAYAVSYRGALKLLKKLSLTAPIDLELTNMITSNEITSYSIIPSVISRCRISDEQTNFYPGRNILDLFSLKNSTLYSLGLNYELNSTLGFSHIYIINLINRRDRREKLETVAKKLNLKFEFFPAVSQDDEKTLKELDLNSDLRPPQVACYLSHYKIYQSIIQRGYDTALILEDDVDFELNIASIILESYRILPSDWDIFFLGYCSYVEGWGQLVGQSNSSPYKIHKSHIPFCLHGYAVSRPGILKLVKQLNPMSNTIDSTIVNLANAGHINSYSLVPLAMVQWRSSINPSSISPEYGYHFFIPLQHSTLEHFRLIKETNHTLGFNTIYLIKYQNEPDYNKITEKLAKMSDKLCIVFTNFDAVSSSEIDSNQNNKLQESQKISYLSHYKIYESIINSGHGSALILEGDMDIELRITSIMVDIHRILPSDWDIIYLGYCNNYEGKSGEPLPGNNNNQFAYKLFKSEKPYCTFAYAVSHAGALKLLEKLGNSIKSPLEPLDVELVNIIQSGEINSYTLVPPLIVKSEKSHSGKEISDIHILKNSTKEYFELYK</sequence>
<evidence type="ECO:0000313" key="2">
    <source>
        <dbReference type="Proteomes" id="UP000789366"/>
    </source>
</evidence>
<gene>
    <name evidence="1" type="ORF">SPELUC_LOCUS1872</name>
</gene>
<organism evidence="1 2">
    <name type="scientific">Cetraspora pellucida</name>
    <dbReference type="NCBI Taxonomy" id="1433469"/>
    <lineage>
        <taxon>Eukaryota</taxon>
        <taxon>Fungi</taxon>
        <taxon>Fungi incertae sedis</taxon>
        <taxon>Mucoromycota</taxon>
        <taxon>Glomeromycotina</taxon>
        <taxon>Glomeromycetes</taxon>
        <taxon>Diversisporales</taxon>
        <taxon>Gigasporaceae</taxon>
        <taxon>Cetraspora</taxon>
    </lineage>
</organism>
<keyword evidence="2" id="KW-1185">Reference proteome</keyword>
<evidence type="ECO:0000313" key="1">
    <source>
        <dbReference type="EMBL" id="CAG8475077.1"/>
    </source>
</evidence>
<reference evidence="1" key="1">
    <citation type="submission" date="2021-06" db="EMBL/GenBank/DDBJ databases">
        <authorList>
            <person name="Kallberg Y."/>
            <person name="Tangrot J."/>
            <person name="Rosling A."/>
        </authorList>
    </citation>
    <scope>NUCLEOTIDE SEQUENCE</scope>
    <source>
        <strain evidence="1">28 12/20/2015</strain>
    </source>
</reference>
<dbReference type="Proteomes" id="UP000789366">
    <property type="component" value="Unassembled WGS sequence"/>
</dbReference>
<proteinExistence type="predicted"/>
<protein>
    <submittedName>
        <fullName evidence="1">9429_t:CDS:1</fullName>
    </submittedName>
</protein>